<dbReference type="EMBL" id="CP000252">
    <property type="protein sequence ID" value="ABC78848.1"/>
    <property type="molecule type" value="Genomic_DNA"/>
</dbReference>
<protein>
    <submittedName>
        <fullName evidence="1">Hypothetical cytosolic protein</fullName>
    </submittedName>
</protein>
<name>Q2LXN5_SYNAS</name>
<dbReference type="InParanoid" id="Q2LXN5"/>
<dbReference type="Proteomes" id="UP000001933">
    <property type="component" value="Chromosome"/>
</dbReference>
<dbReference type="HOGENOM" id="CLU_2977618_0_0_7"/>
<organism evidence="1 2">
    <name type="scientific">Syntrophus aciditrophicus (strain SB)</name>
    <dbReference type="NCBI Taxonomy" id="56780"/>
    <lineage>
        <taxon>Bacteria</taxon>
        <taxon>Pseudomonadati</taxon>
        <taxon>Thermodesulfobacteriota</taxon>
        <taxon>Syntrophia</taxon>
        <taxon>Syntrophales</taxon>
        <taxon>Syntrophaceae</taxon>
        <taxon>Syntrophus</taxon>
    </lineage>
</organism>
<accession>Q2LXN5</accession>
<proteinExistence type="predicted"/>
<sequence>MRLFSIKRRAAVPLRGLRLFFLYVIFLKKPSNSPLPYGDYGYDAQYQNNRFNHDDIFL</sequence>
<dbReference type="AlphaFoldDB" id="Q2LXN5"/>
<reference evidence="1 2" key="1">
    <citation type="journal article" date="2007" name="Proc. Natl. Acad. Sci. U.S.A.">
        <title>The genome of Syntrophus aciditrophicus: life at the thermodynamic limit of microbial growth.</title>
        <authorList>
            <person name="McInerney M.J."/>
            <person name="Rohlin L."/>
            <person name="Mouttaki H."/>
            <person name="Kim U."/>
            <person name="Krupp R.S."/>
            <person name="Rios-Hernandez L."/>
            <person name="Sieber J."/>
            <person name="Struchtemeyer C.G."/>
            <person name="Bhattacharyya A."/>
            <person name="Campbell J.W."/>
            <person name="Gunsalus R.P."/>
        </authorList>
    </citation>
    <scope>NUCLEOTIDE SEQUENCE [LARGE SCALE GENOMIC DNA]</scope>
    <source>
        <strain evidence="1 2">SB</strain>
    </source>
</reference>
<keyword evidence="2" id="KW-1185">Reference proteome</keyword>
<evidence type="ECO:0000313" key="1">
    <source>
        <dbReference type="EMBL" id="ABC78848.1"/>
    </source>
</evidence>
<dbReference type="STRING" id="56780.SYN_03070"/>
<evidence type="ECO:0000313" key="2">
    <source>
        <dbReference type="Proteomes" id="UP000001933"/>
    </source>
</evidence>
<gene>
    <name evidence="1" type="ORF">SYN_03070</name>
</gene>
<dbReference type="KEGG" id="sat:SYN_03070"/>